<sequence>MHDPLLKDQLGAAPTLTAPALTAAAQAFQTRRLADAVWSEMQVRGIVPSPRNFTLWFTYRSGSDPRLNRRMAELIGRAQPIAPALLDALYQDCLASGEDLTGASIDAAAEIEAAARTLIEQLSGSETALAGYGDALVTAQRDLRSDRGRDDLLRAVAVLATETARAAERNRLLQQQLASSASRVGRMRQALAAMKAEATHDALTGIANRRAFDTRLRHAIRQRSSQPQALTVLLVDIDHFKAFNDAHGHRTGDLVLRLVARVLASNVKGRDCAARYGGEEFAVLLAGADLEAGGVVARQICQELSSKRLVEGAAQGALRITVSIGVAQYGAPETPTALIQRADAAMYEAKQLGRNQVCLAPPPAVGRSPSSPTGQVRSNPDGPAAAAPAPSSETGGPPP</sequence>
<name>A0A0D6P8J3_9PROT</name>
<dbReference type="SUPFAM" id="SSF55073">
    <property type="entry name" value="Nucleotide cyclase"/>
    <property type="match status" value="1"/>
</dbReference>
<dbReference type="CDD" id="cd01949">
    <property type="entry name" value="GGDEF"/>
    <property type="match status" value="1"/>
</dbReference>
<dbReference type="NCBIfam" id="TIGR00254">
    <property type="entry name" value="GGDEF"/>
    <property type="match status" value="1"/>
</dbReference>
<dbReference type="Pfam" id="PF00990">
    <property type="entry name" value="GGDEF"/>
    <property type="match status" value="1"/>
</dbReference>
<dbReference type="SMART" id="SM00267">
    <property type="entry name" value="GGDEF"/>
    <property type="match status" value="1"/>
</dbReference>
<dbReference type="GO" id="GO:0005886">
    <property type="term" value="C:plasma membrane"/>
    <property type="evidence" value="ECO:0007669"/>
    <property type="project" value="TreeGrafter"/>
</dbReference>
<dbReference type="InterPro" id="IPR043128">
    <property type="entry name" value="Rev_trsase/Diguanyl_cyclase"/>
</dbReference>
<dbReference type="Proteomes" id="UP000032680">
    <property type="component" value="Unassembled WGS sequence"/>
</dbReference>
<reference evidence="5 6" key="1">
    <citation type="submission" date="2012-11" db="EMBL/GenBank/DDBJ databases">
        <title>Whole genome sequence of Acidisphaera rubrifaciens HS-AP3.</title>
        <authorList>
            <person name="Azuma Y."/>
            <person name="Higashiura N."/>
            <person name="Hirakawa H."/>
            <person name="Matsushita K."/>
        </authorList>
    </citation>
    <scope>NUCLEOTIDE SEQUENCE [LARGE SCALE GENOMIC DNA]</scope>
    <source>
        <strain evidence="5 6">HS-AP3</strain>
    </source>
</reference>
<dbReference type="EC" id="2.7.7.65" evidence="1"/>
<feature type="compositionally biased region" description="Low complexity" evidence="3">
    <location>
        <begin position="378"/>
        <end position="399"/>
    </location>
</feature>
<dbReference type="InterPro" id="IPR000160">
    <property type="entry name" value="GGDEF_dom"/>
</dbReference>
<evidence type="ECO:0000256" key="1">
    <source>
        <dbReference type="ARBA" id="ARBA00012528"/>
    </source>
</evidence>
<dbReference type="GO" id="GO:0052621">
    <property type="term" value="F:diguanylate cyclase activity"/>
    <property type="evidence" value="ECO:0007669"/>
    <property type="project" value="UniProtKB-EC"/>
</dbReference>
<gene>
    <name evidence="5" type="ORF">Asru_0563_02</name>
</gene>
<evidence type="ECO:0000313" key="5">
    <source>
        <dbReference type="EMBL" id="GAN77992.1"/>
    </source>
</evidence>
<evidence type="ECO:0000256" key="3">
    <source>
        <dbReference type="SAM" id="MobiDB-lite"/>
    </source>
</evidence>
<evidence type="ECO:0000313" key="6">
    <source>
        <dbReference type="Proteomes" id="UP000032680"/>
    </source>
</evidence>
<feature type="compositionally biased region" description="Polar residues" evidence="3">
    <location>
        <begin position="368"/>
        <end position="377"/>
    </location>
</feature>
<evidence type="ECO:0000259" key="4">
    <source>
        <dbReference type="PROSITE" id="PS50887"/>
    </source>
</evidence>
<dbReference type="PANTHER" id="PTHR45138:SF9">
    <property type="entry name" value="DIGUANYLATE CYCLASE DGCM-RELATED"/>
    <property type="match status" value="1"/>
</dbReference>
<comment type="catalytic activity">
    <reaction evidence="2">
        <text>2 GTP = 3',3'-c-di-GMP + 2 diphosphate</text>
        <dbReference type="Rhea" id="RHEA:24898"/>
        <dbReference type="ChEBI" id="CHEBI:33019"/>
        <dbReference type="ChEBI" id="CHEBI:37565"/>
        <dbReference type="ChEBI" id="CHEBI:58805"/>
        <dbReference type="EC" id="2.7.7.65"/>
    </reaction>
</comment>
<dbReference type="GO" id="GO:0043709">
    <property type="term" value="P:cell adhesion involved in single-species biofilm formation"/>
    <property type="evidence" value="ECO:0007669"/>
    <property type="project" value="TreeGrafter"/>
</dbReference>
<accession>A0A0D6P8J3</accession>
<protein>
    <recommendedName>
        <fullName evidence="1">diguanylate cyclase</fullName>
        <ecNumber evidence="1">2.7.7.65</ecNumber>
    </recommendedName>
</protein>
<dbReference type="InterPro" id="IPR050469">
    <property type="entry name" value="Diguanylate_Cyclase"/>
</dbReference>
<dbReference type="AlphaFoldDB" id="A0A0D6P8J3"/>
<feature type="region of interest" description="Disordered" evidence="3">
    <location>
        <begin position="358"/>
        <end position="399"/>
    </location>
</feature>
<dbReference type="RefSeq" id="WP_048862359.1">
    <property type="nucleotide sequence ID" value="NZ_BANB01000563.1"/>
</dbReference>
<dbReference type="GO" id="GO:1902201">
    <property type="term" value="P:negative regulation of bacterial-type flagellum-dependent cell motility"/>
    <property type="evidence" value="ECO:0007669"/>
    <property type="project" value="TreeGrafter"/>
</dbReference>
<dbReference type="PROSITE" id="PS50887">
    <property type="entry name" value="GGDEF"/>
    <property type="match status" value="1"/>
</dbReference>
<dbReference type="EMBL" id="BANB01000563">
    <property type="protein sequence ID" value="GAN77992.1"/>
    <property type="molecule type" value="Genomic_DNA"/>
</dbReference>
<organism evidence="5 6">
    <name type="scientific">Acidisphaera rubrifaciens HS-AP3</name>
    <dbReference type="NCBI Taxonomy" id="1231350"/>
    <lineage>
        <taxon>Bacteria</taxon>
        <taxon>Pseudomonadati</taxon>
        <taxon>Pseudomonadota</taxon>
        <taxon>Alphaproteobacteria</taxon>
        <taxon>Acetobacterales</taxon>
        <taxon>Acetobacteraceae</taxon>
        <taxon>Acidisphaera</taxon>
    </lineage>
</organism>
<feature type="domain" description="GGDEF" evidence="4">
    <location>
        <begin position="228"/>
        <end position="362"/>
    </location>
</feature>
<dbReference type="Gene3D" id="3.30.70.270">
    <property type="match status" value="1"/>
</dbReference>
<dbReference type="OrthoDB" id="9812260at2"/>
<proteinExistence type="predicted"/>
<evidence type="ECO:0000256" key="2">
    <source>
        <dbReference type="ARBA" id="ARBA00034247"/>
    </source>
</evidence>
<dbReference type="PANTHER" id="PTHR45138">
    <property type="entry name" value="REGULATORY COMPONENTS OF SENSORY TRANSDUCTION SYSTEM"/>
    <property type="match status" value="1"/>
</dbReference>
<keyword evidence="6" id="KW-1185">Reference proteome</keyword>
<dbReference type="FunFam" id="3.30.70.270:FF:000001">
    <property type="entry name" value="Diguanylate cyclase domain protein"/>
    <property type="match status" value="1"/>
</dbReference>
<dbReference type="InterPro" id="IPR029787">
    <property type="entry name" value="Nucleotide_cyclase"/>
</dbReference>
<comment type="caution">
    <text evidence="5">The sequence shown here is derived from an EMBL/GenBank/DDBJ whole genome shotgun (WGS) entry which is preliminary data.</text>
</comment>